<dbReference type="GO" id="GO:0016020">
    <property type="term" value="C:membrane"/>
    <property type="evidence" value="ECO:0007669"/>
    <property type="project" value="UniProtKB-SubCell"/>
</dbReference>
<evidence type="ECO:0000256" key="4">
    <source>
        <dbReference type="ARBA" id="ARBA00022989"/>
    </source>
</evidence>
<dbReference type="Pfam" id="PF00854">
    <property type="entry name" value="PTR2"/>
    <property type="match status" value="1"/>
</dbReference>
<feature type="transmembrane region" description="Helical" evidence="7">
    <location>
        <begin position="483"/>
        <end position="507"/>
    </location>
</feature>
<evidence type="ECO:0000256" key="2">
    <source>
        <dbReference type="ARBA" id="ARBA00005982"/>
    </source>
</evidence>
<comment type="similarity">
    <text evidence="2">Belongs to the major facilitator superfamily. Proton-dependent oligopeptide transporter (POT/PTR) (TC 2.A.17) family.</text>
</comment>
<keyword evidence="4 7" id="KW-1133">Transmembrane helix</keyword>
<feature type="transmembrane region" description="Helical" evidence="7">
    <location>
        <begin position="93"/>
        <end position="111"/>
    </location>
</feature>
<feature type="transmembrane region" description="Helical" evidence="7">
    <location>
        <begin position="207"/>
        <end position="228"/>
    </location>
</feature>
<comment type="caution">
    <text evidence="8">The sequence shown here is derived from an EMBL/GenBank/DDBJ whole genome shotgun (WGS) entry which is preliminary data.</text>
</comment>
<dbReference type="PANTHER" id="PTHR11654">
    <property type="entry name" value="OLIGOPEPTIDE TRANSPORTER-RELATED"/>
    <property type="match status" value="1"/>
</dbReference>
<feature type="transmembrane region" description="Helical" evidence="7">
    <location>
        <begin position="166"/>
        <end position="187"/>
    </location>
</feature>
<dbReference type="AlphaFoldDB" id="A0A8T0I1N3"/>
<evidence type="ECO:0000256" key="7">
    <source>
        <dbReference type="SAM" id="Phobius"/>
    </source>
</evidence>
<evidence type="ECO:0000256" key="1">
    <source>
        <dbReference type="ARBA" id="ARBA00004141"/>
    </source>
</evidence>
<reference evidence="8" key="1">
    <citation type="submission" date="2020-06" db="EMBL/GenBank/DDBJ databases">
        <title>WGS assembly of Ceratodon purpureus strain R40.</title>
        <authorList>
            <person name="Carey S.B."/>
            <person name="Jenkins J."/>
            <person name="Shu S."/>
            <person name="Lovell J.T."/>
            <person name="Sreedasyam A."/>
            <person name="Maumus F."/>
            <person name="Tiley G.P."/>
            <person name="Fernandez-Pozo N."/>
            <person name="Barry K."/>
            <person name="Chen C."/>
            <person name="Wang M."/>
            <person name="Lipzen A."/>
            <person name="Daum C."/>
            <person name="Saski C.A."/>
            <person name="Payton A.C."/>
            <person name="Mcbreen J.C."/>
            <person name="Conrad R.E."/>
            <person name="Kollar L.M."/>
            <person name="Olsson S."/>
            <person name="Huttunen S."/>
            <person name="Landis J.B."/>
            <person name="Wickett N.J."/>
            <person name="Johnson M.G."/>
            <person name="Rensing S.A."/>
            <person name="Grimwood J."/>
            <person name="Schmutz J."/>
            <person name="Mcdaniel S.F."/>
        </authorList>
    </citation>
    <scope>NUCLEOTIDE SEQUENCE</scope>
    <source>
        <strain evidence="8">R40</strain>
    </source>
</reference>
<feature type="transmembrane region" description="Helical" evidence="7">
    <location>
        <begin position="52"/>
        <end position="73"/>
    </location>
</feature>
<feature type="transmembrane region" description="Helical" evidence="7">
    <location>
        <begin position="572"/>
        <end position="594"/>
    </location>
</feature>
<feature type="compositionally biased region" description="Basic and acidic residues" evidence="6">
    <location>
        <begin position="1"/>
        <end position="19"/>
    </location>
</feature>
<comment type="subcellular location">
    <subcellularLocation>
        <location evidence="1">Membrane</location>
        <topology evidence="1">Multi-pass membrane protein</topology>
    </subcellularLocation>
</comment>
<feature type="transmembrane region" description="Helical" evidence="7">
    <location>
        <begin position="528"/>
        <end position="552"/>
    </location>
</feature>
<sequence length="603" mass="67257">MIQEDQKERMARSHAERAPAEQPLDGDEYVGDGSVDIRKRPSKKSASGQWKAAYFIMGVQLLERTAYYGIALNLVTYLVQELHEGTEESSTTIFNWAGVAWILPLLGGFLADAYTGRFWMIVVSIVIYLLGLILLSLSMSLNRLRPPPCPTRVNCTPATQTQENVFYLALYMVAIGIGGVTPCLSPFGADQFNEDDEKEKQMKRSFFNYYGLAVAGGSVVALSVLVYVQETVAWGWGYAVPAFGLGIAFVLFISGLPKYRHQPPTGSPLTEVAQVFTAAILNAKVDVPADPGMLHDAKVQGKRNVLHTNSLRFLDKAAVIRQRDFIPSIQADPLDPEKRTSLKVSPWRLCGVAQVEEVKLLVRVMPIWIFSLMFMVHITQITSFFLRQGLSMDLSMGPNFKIPAASLTIFNSLTAILCIPLYNEYFVPLMRRITGNERGISMLQRIGTGLVLTTVAMIVAAVVENERLEVVREHGLEDQPAVAVPMSAFWLLPQYMIFGVSEVFVMIGQYEFFYDQAPDDMQSIGTALYMSNTGVAHFLCTAILKIVVNVTSNGGRSGWIVNNLNRCRIDKYYWMLAALGAANFVCYVVVARWYTYKKAVRQY</sequence>
<dbReference type="SUPFAM" id="SSF103473">
    <property type="entry name" value="MFS general substrate transporter"/>
    <property type="match status" value="1"/>
</dbReference>
<evidence type="ECO:0000256" key="3">
    <source>
        <dbReference type="ARBA" id="ARBA00022692"/>
    </source>
</evidence>
<protein>
    <submittedName>
        <fullName evidence="8">Uncharacterized protein</fullName>
    </submittedName>
</protein>
<keyword evidence="3 7" id="KW-0812">Transmembrane</keyword>
<feature type="region of interest" description="Disordered" evidence="6">
    <location>
        <begin position="1"/>
        <end position="41"/>
    </location>
</feature>
<accession>A0A8T0I1N3</accession>
<proteinExistence type="inferred from homology"/>
<keyword evidence="9" id="KW-1185">Reference proteome</keyword>
<dbReference type="Proteomes" id="UP000822688">
    <property type="component" value="Chromosome 5"/>
</dbReference>
<feature type="transmembrane region" description="Helical" evidence="7">
    <location>
        <begin position="234"/>
        <end position="253"/>
    </location>
</feature>
<dbReference type="GO" id="GO:0022857">
    <property type="term" value="F:transmembrane transporter activity"/>
    <property type="evidence" value="ECO:0007669"/>
    <property type="project" value="InterPro"/>
</dbReference>
<gene>
    <name evidence="8" type="ORF">KC19_5G109600</name>
</gene>
<keyword evidence="5 7" id="KW-0472">Membrane</keyword>
<evidence type="ECO:0000313" key="8">
    <source>
        <dbReference type="EMBL" id="KAG0576815.1"/>
    </source>
</evidence>
<dbReference type="Gene3D" id="1.20.1250.20">
    <property type="entry name" value="MFS general substrate transporter like domains"/>
    <property type="match status" value="1"/>
</dbReference>
<evidence type="ECO:0000256" key="5">
    <source>
        <dbReference type="ARBA" id="ARBA00023136"/>
    </source>
</evidence>
<evidence type="ECO:0000313" key="9">
    <source>
        <dbReference type="Proteomes" id="UP000822688"/>
    </source>
</evidence>
<feature type="transmembrane region" description="Helical" evidence="7">
    <location>
        <begin position="367"/>
        <end position="390"/>
    </location>
</feature>
<feature type="transmembrane region" description="Helical" evidence="7">
    <location>
        <begin position="118"/>
        <end position="137"/>
    </location>
</feature>
<dbReference type="EMBL" id="CM026425">
    <property type="protein sequence ID" value="KAG0576815.1"/>
    <property type="molecule type" value="Genomic_DNA"/>
</dbReference>
<evidence type="ECO:0000256" key="6">
    <source>
        <dbReference type="SAM" id="MobiDB-lite"/>
    </source>
</evidence>
<feature type="transmembrane region" description="Helical" evidence="7">
    <location>
        <begin position="443"/>
        <end position="463"/>
    </location>
</feature>
<name>A0A8T0I1N3_CERPU</name>
<dbReference type="InterPro" id="IPR036259">
    <property type="entry name" value="MFS_trans_sf"/>
</dbReference>
<organism evidence="8 9">
    <name type="scientific">Ceratodon purpureus</name>
    <name type="common">Fire moss</name>
    <name type="synonym">Dicranum purpureum</name>
    <dbReference type="NCBI Taxonomy" id="3225"/>
    <lineage>
        <taxon>Eukaryota</taxon>
        <taxon>Viridiplantae</taxon>
        <taxon>Streptophyta</taxon>
        <taxon>Embryophyta</taxon>
        <taxon>Bryophyta</taxon>
        <taxon>Bryophytina</taxon>
        <taxon>Bryopsida</taxon>
        <taxon>Dicranidae</taxon>
        <taxon>Pseudoditrichales</taxon>
        <taxon>Ditrichaceae</taxon>
        <taxon>Ceratodon</taxon>
    </lineage>
</organism>
<dbReference type="InterPro" id="IPR000109">
    <property type="entry name" value="POT_fam"/>
</dbReference>
<feature type="transmembrane region" description="Helical" evidence="7">
    <location>
        <begin position="402"/>
        <end position="422"/>
    </location>
</feature>